<protein>
    <submittedName>
        <fullName evidence="3">Copper uptake system-associated protein</fullName>
    </submittedName>
</protein>
<dbReference type="AlphaFoldDB" id="A0AAU7FC58"/>
<feature type="signal peptide" evidence="2">
    <location>
        <begin position="1"/>
        <end position="26"/>
    </location>
</feature>
<dbReference type="KEGG" id="cmav:ABHF33_05110"/>
<dbReference type="EMBL" id="CP157355">
    <property type="protein sequence ID" value="XBM01662.1"/>
    <property type="molecule type" value="Genomic_DNA"/>
</dbReference>
<evidence type="ECO:0000256" key="2">
    <source>
        <dbReference type="SAM" id="SignalP"/>
    </source>
</evidence>
<dbReference type="NCBIfam" id="NF033672">
    <property type="entry name" value="mbn_chaper_assoc"/>
    <property type="match status" value="1"/>
</dbReference>
<organism evidence="3">
    <name type="scientific">Chitinibacter mangrovi</name>
    <dbReference type="NCBI Taxonomy" id="3153927"/>
    <lineage>
        <taxon>Bacteria</taxon>
        <taxon>Pseudomonadati</taxon>
        <taxon>Pseudomonadota</taxon>
        <taxon>Betaproteobacteria</taxon>
        <taxon>Neisseriales</taxon>
        <taxon>Chitinibacteraceae</taxon>
        <taxon>Chitinibacter</taxon>
    </lineage>
</organism>
<accession>A0AAU7FC58</accession>
<dbReference type="RefSeq" id="WP_348945938.1">
    <property type="nucleotide sequence ID" value="NZ_CP157355.1"/>
</dbReference>
<reference evidence="3" key="1">
    <citation type="submission" date="2024-05" db="EMBL/GenBank/DDBJ databases">
        <authorList>
            <person name="Yang L."/>
            <person name="Pan L."/>
        </authorList>
    </citation>
    <scope>NUCLEOTIDE SEQUENCE</scope>
    <source>
        <strain evidence="3">FCG-7</strain>
    </source>
</reference>
<gene>
    <name evidence="3" type="ORF">ABHF33_05110</name>
</gene>
<evidence type="ECO:0000313" key="3">
    <source>
        <dbReference type="EMBL" id="XBM01662.1"/>
    </source>
</evidence>
<sequence length="159" mass="17088">MRQTFTRLIATLLLGTLLGLSPLALADDAAEITHAMKAAWDKPEQPLTVKPVVIVDQIAVAGWLQQDRGGRALLKKTAHGWQTQLCAGEMTFALLHQAGASHATANKLLKALSSAEQSTLSANERKQLDSFSGVVKMDGNGHHGHHAEHGQPSHQNQSH</sequence>
<name>A0AAU7FC58_9NEIS</name>
<feature type="region of interest" description="Disordered" evidence="1">
    <location>
        <begin position="135"/>
        <end position="159"/>
    </location>
</feature>
<proteinExistence type="predicted"/>
<keyword evidence="2" id="KW-0732">Signal</keyword>
<evidence type="ECO:0000256" key="1">
    <source>
        <dbReference type="SAM" id="MobiDB-lite"/>
    </source>
</evidence>
<feature type="chain" id="PRO_5043403159" evidence="2">
    <location>
        <begin position="27"/>
        <end position="159"/>
    </location>
</feature>